<keyword evidence="7" id="KW-0539">Nucleus</keyword>
<dbReference type="PANTHER" id="PTHR31140:SF1">
    <property type="entry name" value="AP2_ERF AND B3 DOMAIN-CONTAINING TRANSCRIPTION REPRESSOR RAV2"/>
    <property type="match status" value="1"/>
</dbReference>
<dbReference type="SMART" id="SM00380">
    <property type="entry name" value="AP2"/>
    <property type="match status" value="1"/>
</dbReference>
<feature type="compositionally biased region" description="Pro residues" evidence="8">
    <location>
        <begin position="26"/>
        <end position="35"/>
    </location>
</feature>
<evidence type="ECO:0000313" key="12">
    <source>
        <dbReference type="Proteomes" id="UP001141552"/>
    </source>
</evidence>
<accession>A0A9Q0JHL5</accession>
<comment type="subcellular location">
    <subcellularLocation>
        <location evidence="1">Nucleus</location>
    </subcellularLocation>
</comment>
<dbReference type="InterPro" id="IPR036955">
    <property type="entry name" value="AP2/ERF_dom_sf"/>
</dbReference>
<dbReference type="InterPro" id="IPR044800">
    <property type="entry name" value="LEC2-like"/>
</dbReference>
<keyword evidence="5" id="KW-0238">DNA-binding</keyword>
<evidence type="ECO:0000259" key="10">
    <source>
        <dbReference type="PROSITE" id="PS51032"/>
    </source>
</evidence>
<proteinExistence type="inferred from homology"/>
<dbReference type="GO" id="GO:0009873">
    <property type="term" value="P:ethylene-activated signaling pathway"/>
    <property type="evidence" value="ECO:0007669"/>
    <property type="project" value="UniProtKB-KW"/>
</dbReference>
<feature type="region of interest" description="Disordered" evidence="8">
    <location>
        <begin position="1"/>
        <end position="46"/>
    </location>
</feature>
<dbReference type="InterPro" id="IPR016177">
    <property type="entry name" value="DNA-bd_dom_sf"/>
</dbReference>
<dbReference type="PANTHER" id="PTHR31140">
    <property type="entry name" value="B3 DOMAIN-CONTAINING TRANSCRIPTION FACTOR ABI3"/>
    <property type="match status" value="1"/>
</dbReference>
<dbReference type="Pfam" id="PF00847">
    <property type="entry name" value="AP2"/>
    <property type="match status" value="1"/>
</dbReference>
<dbReference type="CDD" id="cd10017">
    <property type="entry name" value="B3_DNA"/>
    <property type="match status" value="1"/>
</dbReference>
<name>A0A9Q0JHL5_9ROSI</name>
<dbReference type="Gene3D" id="2.40.330.10">
    <property type="entry name" value="DNA-binding pseudobarrel domain"/>
    <property type="match status" value="1"/>
</dbReference>
<evidence type="ECO:0000256" key="8">
    <source>
        <dbReference type="SAM" id="MobiDB-lite"/>
    </source>
</evidence>
<feature type="compositionally biased region" description="Low complexity" evidence="8">
    <location>
        <begin position="9"/>
        <end position="25"/>
    </location>
</feature>
<evidence type="ECO:0000256" key="6">
    <source>
        <dbReference type="ARBA" id="ARBA00023163"/>
    </source>
</evidence>
<keyword evidence="3" id="KW-0936">Ethylene signaling pathway</keyword>
<keyword evidence="4" id="KW-0805">Transcription regulation</keyword>
<gene>
    <name evidence="11" type="primary">RAV1</name>
    <name evidence="11" type="ORF">Tsubulata_016505</name>
</gene>
<evidence type="ECO:0000256" key="1">
    <source>
        <dbReference type="ARBA" id="ARBA00004123"/>
    </source>
</evidence>
<evidence type="ECO:0000256" key="5">
    <source>
        <dbReference type="ARBA" id="ARBA00023125"/>
    </source>
</evidence>
<dbReference type="PROSITE" id="PS50863">
    <property type="entry name" value="B3"/>
    <property type="match status" value="1"/>
</dbReference>
<dbReference type="Pfam" id="PF02362">
    <property type="entry name" value="B3"/>
    <property type="match status" value="1"/>
</dbReference>
<evidence type="ECO:0000256" key="7">
    <source>
        <dbReference type="ARBA" id="ARBA00023242"/>
    </source>
</evidence>
<reference evidence="11" key="2">
    <citation type="journal article" date="2023" name="Plants (Basel)">
        <title>Annotation of the Turnera subulata (Passifloraceae) Draft Genome Reveals the S-Locus Evolved after the Divergence of Turneroideae from Passifloroideae in a Stepwise Manner.</title>
        <authorList>
            <person name="Henning P.M."/>
            <person name="Roalson E.H."/>
            <person name="Mir W."/>
            <person name="McCubbin A.G."/>
            <person name="Shore J.S."/>
        </authorList>
    </citation>
    <scope>NUCLEOTIDE SEQUENCE</scope>
    <source>
        <strain evidence="11">F60SS</strain>
    </source>
</reference>
<evidence type="ECO:0000256" key="4">
    <source>
        <dbReference type="ARBA" id="ARBA00023015"/>
    </source>
</evidence>
<comment type="caution">
    <text evidence="11">The sequence shown here is derived from an EMBL/GenBank/DDBJ whole genome shotgun (WGS) entry which is preliminary data.</text>
</comment>
<feature type="domain" description="TF-B3" evidence="9">
    <location>
        <begin position="215"/>
        <end position="322"/>
    </location>
</feature>
<dbReference type="Proteomes" id="UP001141552">
    <property type="component" value="Unassembled WGS sequence"/>
</dbReference>
<keyword evidence="12" id="KW-1185">Reference proteome</keyword>
<dbReference type="AlphaFoldDB" id="A0A9Q0JHL5"/>
<dbReference type="OrthoDB" id="2020802at2759"/>
<dbReference type="CDD" id="cd00018">
    <property type="entry name" value="AP2"/>
    <property type="match status" value="1"/>
</dbReference>
<feature type="region of interest" description="Disordered" evidence="8">
    <location>
        <begin position="52"/>
        <end position="71"/>
    </location>
</feature>
<organism evidence="11 12">
    <name type="scientific">Turnera subulata</name>
    <dbReference type="NCBI Taxonomy" id="218843"/>
    <lineage>
        <taxon>Eukaryota</taxon>
        <taxon>Viridiplantae</taxon>
        <taxon>Streptophyta</taxon>
        <taxon>Embryophyta</taxon>
        <taxon>Tracheophyta</taxon>
        <taxon>Spermatophyta</taxon>
        <taxon>Magnoliopsida</taxon>
        <taxon>eudicotyledons</taxon>
        <taxon>Gunneridae</taxon>
        <taxon>Pentapetalae</taxon>
        <taxon>rosids</taxon>
        <taxon>fabids</taxon>
        <taxon>Malpighiales</taxon>
        <taxon>Passifloraceae</taxon>
        <taxon>Turnera</taxon>
    </lineage>
</organism>
<comment type="similarity">
    <text evidence="2">Belongs to the AP2/ERF transcription factor family. RAV subfamily.</text>
</comment>
<dbReference type="GO" id="GO:0000976">
    <property type="term" value="F:transcription cis-regulatory region binding"/>
    <property type="evidence" value="ECO:0007669"/>
    <property type="project" value="UniProtKB-ARBA"/>
</dbReference>
<evidence type="ECO:0000256" key="3">
    <source>
        <dbReference type="ARBA" id="ARBA00022745"/>
    </source>
</evidence>
<dbReference type="GO" id="GO:0005634">
    <property type="term" value="C:nucleus"/>
    <property type="evidence" value="ECO:0007669"/>
    <property type="project" value="UniProtKB-SubCell"/>
</dbReference>
<keyword evidence="6" id="KW-0804">Transcription</keyword>
<feature type="domain" description="AP2/ERF" evidence="10">
    <location>
        <begin position="69"/>
        <end position="124"/>
    </location>
</feature>
<dbReference type="SUPFAM" id="SSF101936">
    <property type="entry name" value="DNA-binding pseudobarrel domain"/>
    <property type="match status" value="1"/>
</dbReference>
<reference evidence="11" key="1">
    <citation type="submission" date="2022-02" db="EMBL/GenBank/DDBJ databases">
        <authorList>
            <person name="Henning P.M."/>
            <person name="McCubbin A.G."/>
            <person name="Shore J.S."/>
        </authorList>
    </citation>
    <scope>NUCLEOTIDE SEQUENCE</scope>
    <source>
        <strain evidence="11">F60SS</strain>
        <tissue evidence="11">Leaves</tissue>
    </source>
</reference>
<protein>
    <submittedName>
        <fullName evidence="11">Regulator of (H+)-ATPase in vacuolar membrane</fullName>
    </submittedName>
</protein>
<dbReference type="GO" id="GO:0003700">
    <property type="term" value="F:DNA-binding transcription factor activity"/>
    <property type="evidence" value="ECO:0007669"/>
    <property type="project" value="InterPro"/>
</dbReference>
<dbReference type="PROSITE" id="PS51032">
    <property type="entry name" value="AP2_ERF"/>
    <property type="match status" value="1"/>
</dbReference>
<evidence type="ECO:0000256" key="2">
    <source>
        <dbReference type="ARBA" id="ARBA00009089"/>
    </source>
</evidence>
<dbReference type="InterPro" id="IPR003340">
    <property type="entry name" value="B3_DNA-bd"/>
</dbReference>
<dbReference type="FunFam" id="2.40.330.10:FF:000007">
    <property type="entry name" value="AP2/ERF and B3 domain-containing transcription factor RAV1"/>
    <property type="match status" value="1"/>
</dbReference>
<dbReference type="EMBL" id="JAKUCV010002795">
    <property type="protein sequence ID" value="KAJ4841367.1"/>
    <property type="molecule type" value="Genomic_DNA"/>
</dbReference>
<dbReference type="SMART" id="SM01019">
    <property type="entry name" value="B3"/>
    <property type="match status" value="1"/>
</dbReference>
<evidence type="ECO:0000259" key="9">
    <source>
        <dbReference type="PROSITE" id="PS50863"/>
    </source>
</evidence>
<dbReference type="InterPro" id="IPR001471">
    <property type="entry name" value="AP2/ERF_dom"/>
</dbReference>
<dbReference type="InterPro" id="IPR015300">
    <property type="entry name" value="DNA-bd_pseudobarrel_sf"/>
</dbReference>
<dbReference type="SUPFAM" id="SSF54171">
    <property type="entry name" value="DNA-binding domain"/>
    <property type="match status" value="1"/>
</dbReference>
<dbReference type="FunFam" id="3.30.730.10:FF:000008">
    <property type="entry name" value="AP2 domain-containing protein RAP2.8"/>
    <property type="match status" value="1"/>
</dbReference>
<sequence>MDGSCIDESTTSTDSISISPTSLSPFPSPPPPSKSPPESALCRVGSGASVILDSESGVEAESRKLPSSKYKGVVPQPNGRWGAQIYEKHQRVWLGTFNEEDEAARAYDIAAQRFRGRDAVTNFKPSAAASAEETTTEDDDIETAFLNSHSKAEIVDMLRKHTYNDELEQSKRNHRFLDGQGKNSLLLRGGGLNGAAANAGLSGTDRILKAREQLFEKAVTPSDVGKLNRLVIPKQHAEKHFPLQGGINSSASTKGVLLNFEDVTGKVWRFRYSYWNSSQSYVLTKGWSRFVKEKNLKAGDIVSFQRSTGQDKQLYIDWKARTTTVVAAAGRPVLVGSVQAAPVEMVRLFGVNIFKVPGGGGGAMEGSGAGGCNGKRIREMEMLSSLDQYSKKQRIIGAL</sequence>
<dbReference type="Gene3D" id="3.30.730.10">
    <property type="entry name" value="AP2/ERF domain"/>
    <property type="match status" value="1"/>
</dbReference>
<evidence type="ECO:0000313" key="11">
    <source>
        <dbReference type="EMBL" id="KAJ4841367.1"/>
    </source>
</evidence>